<dbReference type="EMBL" id="MU274912">
    <property type="protein sequence ID" value="KAI0088916.1"/>
    <property type="molecule type" value="Genomic_DNA"/>
</dbReference>
<protein>
    <submittedName>
        <fullName evidence="1">Uncharacterized protein</fullName>
    </submittedName>
</protein>
<proteinExistence type="predicted"/>
<dbReference type="Proteomes" id="UP001055072">
    <property type="component" value="Unassembled WGS sequence"/>
</dbReference>
<gene>
    <name evidence="1" type="ORF">BDY19DRAFT_946757</name>
</gene>
<accession>A0ACB8U3Z9</accession>
<organism evidence="1 2">
    <name type="scientific">Irpex rosettiformis</name>
    <dbReference type="NCBI Taxonomy" id="378272"/>
    <lineage>
        <taxon>Eukaryota</taxon>
        <taxon>Fungi</taxon>
        <taxon>Dikarya</taxon>
        <taxon>Basidiomycota</taxon>
        <taxon>Agaricomycotina</taxon>
        <taxon>Agaricomycetes</taxon>
        <taxon>Polyporales</taxon>
        <taxon>Irpicaceae</taxon>
        <taxon>Irpex</taxon>
    </lineage>
</organism>
<sequence length="730" mass="78942">MASRPLTLHASALTNEEYTLYTTSLCDLAGEDEGARNSYHEDSYYAALKISAREARAWIRGRYTDLAPSSVDALLRLFCPSLGVTDVLTGGQFFAALRLVTHIRHGKPLDGNLVFVQAHPSDASSPIPSGTQDKTLINSRRSSADLDSTSPDVDLPTSRSQPVIPTRGPPPPPPPKPANLPTTIQSVVASSNTNPFINRSRSQPPQGSVTSTPSPSQSSHVIPPLPPRKSTQPPLPPPRHASLHALSPAVSDTPITPSPFTFWNNHSQHGGTPTNPNVLIQQSLQAGRIAQSLKKAEQKLEKERVLEVLKSSSKTGSSSSSMRTRSISPVKEPPTAFGNKLIHSKTKSLSSSSLSGSASASSEDMHRPGTRASSITVTGDNRVPALPPRRSSRRFSPPPSSAASTRSFEQVANASITPRSAKPRTQSPFVREPSPLRASPPPQHPDLLPPPPPTHPDRKVRDSNDSNPGSDYDSQPSPTSRVFRSKSMHYTPPVPPPRPRRRPESAQYGAGGGRSNTTSSRDRTPSPTRTERSGKSFSTVMSSPASLPGRAVSGTVSRHMSLSLHNRRRGDNTSRDSNDSLRDDSTISNIRNTLLGLHPKLDAARYKAEAGLSKRGYVSHGNSSFLHEDVEDRLVPSSASSIAETPSSVSVDSDDGGLGQDVNTLDISEDNDKPKVGRNGQRWDGRRWDESGRLRSYSGDGITEDVKPKRPWEVDRDEMKWPVGEGWRPL</sequence>
<evidence type="ECO:0000313" key="1">
    <source>
        <dbReference type="EMBL" id="KAI0088916.1"/>
    </source>
</evidence>
<comment type="caution">
    <text evidence="1">The sequence shown here is derived from an EMBL/GenBank/DDBJ whole genome shotgun (WGS) entry which is preliminary data.</text>
</comment>
<evidence type="ECO:0000313" key="2">
    <source>
        <dbReference type="Proteomes" id="UP001055072"/>
    </source>
</evidence>
<name>A0ACB8U3Z9_9APHY</name>
<keyword evidence="2" id="KW-1185">Reference proteome</keyword>
<reference evidence="1" key="1">
    <citation type="journal article" date="2021" name="Environ. Microbiol.">
        <title>Gene family expansions and transcriptome signatures uncover fungal adaptations to wood decay.</title>
        <authorList>
            <person name="Hage H."/>
            <person name="Miyauchi S."/>
            <person name="Viragh M."/>
            <person name="Drula E."/>
            <person name="Min B."/>
            <person name="Chaduli D."/>
            <person name="Navarro D."/>
            <person name="Favel A."/>
            <person name="Norest M."/>
            <person name="Lesage-Meessen L."/>
            <person name="Balint B."/>
            <person name="Merenyi Z."/>
            <person name="de Eugenio L."/>
            <person name="Morin E."/>
            <person name="Martinez A.T."/>
            <person name="Baldrian P."/>
            <person name="Stursova M."/>
            <person name="Martinez M.J."/>
            <person name="Novotny C."/>
            <person name="Magnuson J.K."/>
            <person name="Spatafora J.W."/>
            <person name="Maurice S."/>
            <person name="Pangilinan J."/>
            <person name="Andreopoulos W."/>
            <person name="LaButti K."/>
            <person name="Hundley H."/>
            <person name="Na H."/>
            <person name="Kuo A."/>
            <person name="Barry K."/>
            <person name="Lipzen A."/>
            <person name="Henrissat B."/>
            <person name="Riley R."/>
            <person name="Ahrendt S."/>
            <person name="Nagy L.G."/>
            <person name="Grigoriev I.V."/>
            <person name="Martin F."/>
            <person name="Rosso M.N."/>
        </authorList>
    </citation>
    <scope>NUCLEOTIDE SEQUENCE</scope>
    <source>
        <strain evidence="1">CBS 384.51</strain>
    </source>
</reference>